<dbReference type="EMBL" id="LNKA01000001">
    <property type="protein sequence ID" value="KTC65409.1"/>
    <property type="molecule type" value="Genomic_DNA"/>
</dbReference>
<gene>
    <name evidence="2" type="primary">enhB_1</name>
    <name evidence="3" type="synonym">enhB</name>
    <name evidence="2" type="ORF">Lade_0067</name>
    <name evidence="3" type="ORF">NCTC12735_00388</name>
</gene>
<feature type="signal peptide" evidence="1">
    <location>
        <begin position="1"/>
        <end position="23"/>
    </location>
</feature>
<proteinExistence type="predicted"/>
<dbReference type="PATRIC" id="fig|45056.6.peg.70"/>
<evidence type="ECO:0000313" key="5">
    <source>
        <dbReference type="Proteomes" id="UP000281170"/>
    </source>
</evidence>
<keyword evidence="1" id="KW-0732">Signal</keyword>
<dbReference type="RefSeq" id="WP_058461174.1">
    <property type="nucleotide sequence ID" value="NZ_CAAAHS010000003.1"/>
</dbReference>
<name>A0A0W0R2W1_9GAMM</name>
<geneLocation type="plasmid" evidence="3 5">
    <name>9</name>
</geneLocation>
<evidence type="ECO:0000313" key="2">
    <source>
        <dbReference type="EMBL" id="KTC65409.1"/>
    </source>
</evidence>
<keyword evidence="3" id="KW-0614">Plasmid</keyword>
<evidence type="ECO:0000313" key="4">
    <source>
        <dbReference type="Proteomes" id="UP000054859"/>
    </source>
</evidence>
<reference evidence="2 4" key="1">
    <citation type="submission" date="2015-11" db="EMBL/GenBank/DDBJ databases">
        <title>Identification of large and diverse effector repertoires of 38 Legionella species.</title>
        <authorList>
            <person name="Burstein D."/>
            <person name="Amaro F."/>
            <person name="Zusman T."/>
            <person name="Lifshitz Z."/>
            <person name="Cohen O."/>
            <person name="Gilbert J.A."/>
            <person name="Pupko T."/>
            <person name="Shuman H.A."/>
            <person name="Segal G."/>
        </authorList>
    </citation>
    <scope>NUCLEOTIDE SEQUENCE [LARGE SCALE GENOMIC DNA]</scope>
    <source>
        <strain evidence="2 4">1762-AUS-E</strain>
    </source>
</reference>
<dbReference type="Proteomes" id="UP000281170">
    <property type="component" value="Plasmid 9"/>
</dbReference>
<protein>
    <submittedName>
        <fullName evidence="2">Enhanced entry protein EnhB</fullName>
    </submittedName>
</protein>
<dbReference type="AlphaFoldDB" id="A0A0W0R2W1"/>
<dbReference type="KEGG" id="ladl:NCTC12735_00388"/>
<organism evidence="2 4">
    <name type="scientific">Legionella adelaidensis</name>
    <dbReference type="NCBI Taxonomy" id="45056"/>
    <lineage>
        <taxon>Bacteria</taxon>
        <taxon>Pseudomonadati</taxon>
        <taxon>Pseudomonadota</taxon>
        <taxon>Gammaproteobacteria</taxon>
        <taxon>Legionellales</taxon>
        <taxon>Legionellaceae</taxon>
        <taxon>Legionella</taxon>
    </lineage>
</organism>
<dbReference type="EMBL" id="LR134418">
    <property type="protein sequence ID" value="VEH84769.1"/>
    <property type="molecule type" value="Genomic_DNA"/>
</dbReference>
<dbReference type="Proteomes" id="UP000054859">
    <property type="component" value="Unassembled WGS sequence"/>
</dbReference>
<dbReference type="OrthoDB" id="5644080at2"/>
<reference evidence="3 5" key="2">
    <citation type="submission" date="2018-12" db="EMBL/GenBank/DDBJ databases">
        <authorList>
            <consortium name="Pathogen Informatics"/>
        </authorList>
    </citation>
    <scope>NUCLEOTIDE SEQUENCE [LARGE SCALE GENOMIC DNA]</scope>
    <source>
        <strain evidence="3 5">NCTC12735</strain>
        <plasmid evidence="5">9</plasmid>
    </source>
</reference>
<dbReference type="STRING" id="45056.Lade_0067"/>
<sequence length="171" mass="19206">MKNKLKFLTVGAVAISLLNVAFAAKETEDFKNPFGCRDAGYHFDLKILELLPEAAGERQSLYFILNKQNLPVSLYQMRKEESSRNLFLNSTLNPMQWSVLSTAEKSMKYICTVPDAKLPYGRIVDCGESLQICEYVNVVYGLNNRGAYWIVKNTSRSAAVSGVVHYGIIPK</sequence>
<evidence type="ECO:0000313" key="3">
    <source>
        <dbReference type="EMBL" id="VEH84769.1"/>
    </source>
</evidence>
<keyword evidence="4" id="KW-1185">Reference proteome</keyword>
<feature type="chain" id="PRO_5036002941" evidence="1">
    <location>
        <begin position="24"/>
        <end position="171"/>
    </location>
</feature>
<evidence type="ECO:0000256" key="1">
    <source>
        <dbReference type="SAM" id="SignalP"/>
    </source>
</evidence>
<accession>A0A0W0R2W1</accession>